<dbReference type="Proteomes" id="UP000823941">
    <property type="component" value="Chromosome 20"/>
</dbReference>
<proteinExistence type="predicted"/>
<name>A0ABQ7Q672_PLUXY</name>
<dbReference type="EMBL" id="JAHIBW010000020">
    <property type="protein sequence ID" value="KAG7300731.1"/>
    <property type="molecule type" value="Genomic_DNA"/>
</dbReference>
<accession>A0ABQ7Q672</accession>
<protein>
    <recommendedName>
        <fullName evidence="1">Spike glycoprotein G central domain-containing protein</fullName>
    </recommendedName>
</protein>
<evidence type="ECO:0000313" key="2">
    <source>
        <dbReference type="EMBL" id="KAG7300731.1"/>
    </source>
</evidence>
<reference evidence="2 3" key="1">
    <citation type="submission" date="2021-06" db="EMBL/GenBank/DDBJ databases">
        <title>A haploid diamondback moth (Plutella xylostella L.) genome assembly resolves 31 chromosomes and identifies a diamide resistance mutation.</title>
        <authorList>
            <person name="Ward C.M."/>
            <person name="Perry K.D."/>
            <person name="Baker G."/>
            <person name="Powis K."/>
            <person name="Heckel D.G."/>
            <person name="Baxter S.W."/>
        </authorList>
    </citation>
    <scope>NUCLEOTIDE SEQUENCE [LARGE SCALE GENOMIC DNA]</scope>
    <source>
        <strain evidence="2 3">LV</strain>
        <tissue evidence="2">Single pupa</tissue>
    </source>
</reference>
<sequence>MKTNVKSTTFVLVTPHTVFDHYQIKYIDPILQTGSCTKRFCETFYDNVLWVSPNEEVRPTCHNMISGHVKICLGEHSKPSQIFVSSNYVALTSLEGACSGLNYCGDQYYLTRNGHIFKSSKPLPTLPVCNSSRVVNMDTVTNEVEDIASNLLRVMYHGRCVESVKKVRKGKNVTRFDLSFFHPLTSGQGTAFFLDKGQVTVGQVRYVDVDHVVVYCLRRKNCRVKGSTDGGDFDLLVPESLCNEEEPPLCEIGNGIIVQGGTLVNPQGIVSKEYEEAIFEELASPKVDRRIFVTTNDETHDSGTFDSDPHDASTWADGWITRSAKLTPAHVQMLTGHGGIGEYLYRFKLKESPECYATPTSLNRSGI</sequence>
<evidence type="ECO:0000259" key="1">
    <source>
        <dbReference type="Pfam" id="PF24833"/>
    </source>
</evidence>
<dbReference type="SUPFAM" id="SSF161008">
    <property type="entry name" value="Viral glycoprotein ectodomain-like"/>
    <property type="match status" value="1"/>
</dbReference>
<keyword evidence="3" id="KW-1185">Reference proteome</keyword>
<dbReference type="InterPro" id="IPR055447">
    <property type="entry name" value="Rhabdo_glycop_CD"/>
</dbReference>
<gene>
    <name evidence="2" type="ORF">JYU34_015057</name>
</gene>
<dbReference type="Pfam" id="PF24833">
    <property type="entry name" value="Rhabdo_glycop_CD"/>
    <property type="match status" value="1"/>
</dbReference>
<comment type="caution">
    <text evidence="2">The sequence shown here is derived from an EMBL/GenBank/DDBJ whole genome shotgun (WGS) entry which is preliminary data.</text>
</comment>
<evidence type="ECO:0000313" key="3">
    <source>
        <dbReference type="Proteomes" id="UP000823941"/>
    </source>
</evidence>
<organism evidence="2 3">
    <name type="scientific">Plutella xylostella</name>
    <name type="common">Diamondback moth</name>
    <name type="synonym">Plutella maculipennis</name>
    <dbReference type="NCBI Taxonomy" id="51655"/>
    <lineage>
        <taxon>Eukaryota</taxon>
        <taxon>Metazoa</taxon>
        <taxon>Ecdysozoa</taxon>
        <taxon>Arthropoda</taxon>
        <taxon>Hexapoda</taxon>
        <taxon>Insecta</taxon>
        <taxon>Pterygota</taxon>
        <taxon>Neoptera</taxon>
        <taxon>Endopterygota</taxon>
        <taxon>Lepidoptera</taxon>
        <taxon>Glossata</taxon>
        <taxon>Ditrysia</taxon>
        <taxon>Yponomeutoidea</taxon>
        <taxon>Plutellidae</taxon>
        <taxon>Plutella</taxon>
    </lineage>
</organism>
<feature type="domain" description="Spike glycoprotein G central" evidence="1">
    <location>
        <begin position="129"/>
        <end position="227"/>
    </location>
</feature>